<sequence length="209" mass="22655">MIIPARSTILSGYLDTNSVTARTNLRLTASAIMMSGSAFLAAAARLDPDERLYCHRAHRTSRSLHVTPALLSDKTMRVGDPYVDDKRHHRPMSPSVRIFKPWITWTLSITHRLTGVGVGLLFTAPFAIYALVPFSTATVVSFVSASPYPLVLAVKLTVGASAVFKFAAGLRHLVWDARAGRSLELDQVYMTGYICIAAGLVGGLILAIV</sequence>
<keyword evidence="4" id="KW-0479">Metal-binding</keyword>
<accession>A0A139AHM8</accession>
<dbReference type="Pfam" id="PF01127">
    <property type="entry name" value="Sdh_cyt"/>
    <property type="match status" value="1"/>
</dbReference>
<proteinExistence type="predicted"/>
<dbReference type="Gene3D" id="1.20.1300.10">
    <property type="entry name" value="Fumarate reductase/succinate dehydrogenase, transmembrane subunit"/>
    <property type="match status" value="1"/>
</dbReference>
<keyword evidence="5 8" id="KW-1133">Transmembrane helix</keyword>
<evidence type="ECO:0000256" key="8">
    <source>
        <dbReference type="SAM" id="Phobius"/>
    </source>
</evidence>
<dbReference type="PROSITE" id="PS01000">
    <property type="entry name" value="SDH_CYT_1"/>
    <property type="match status" value="1"/>
</dbReference>
<evidence type="ECO:0000313" key="9">
    <source>
        <dbReference type="EMBL" id="KXS16238.1"/>
    </source>
</evidence>
<dbReference type="InterPro" id="IPR014314">
    <property type="entry name" value="Succ_DH_cytb556"/>
</dbReference>
<dbReference type="InterPro" id="IPR034804">
    <property type="entry name" value="SQR/QFR_C/D"/>
</dbReference>
<dbReference type="InterPro" id="IPR000701">
    <property type="entry name" value="SuccDH_FuR_B_TM-su"/>
</dbReference>
<evidence type="ECO:0000256" key="7">
    <source>
        <dbReference type="ARBA" id="ARBA00023136"/>
    </source>
</evidence>
<gene>
    <name evidence="9" type="ORF">M427DRAFT_31408</name>
</gene>
<evidence type="ECO:0000313" key="10">
    <source>
        <dbReference type="Proteomes" id="UP000070544"/>
    </source>
</evidence>
<feature type="transmembrane region" description="Helical" evidence="8">
    <location>
        <begin position="148"/>
        <end position="167"/>
    </location>
</feature>
<dbReference type="CDD" id="cd03499">
    <property type="entry name" value="SQR_TypeC_SdhC"/>
    <property type="match status" value="1"/>
</dbReference>
<feature type="transmembrane region" description="Helical" evidence="8">
    <location>
        <begin position="188"/>
        <end position="208"/>
    </location>
</feature>
<dbReference type="InterPro" id="IPR018495">
    <property type="entry name" value="Succ_DH_cyt_bsu_CS"/>
</dbReference>
<dbReference type="GO" id="GO:0046872">
    <property type="term" value="F:metal ion binding"/>
    <property type="evidence" value="ECO:0007669"/>
    <property type="project" value="UniProtKB-KW"/>
</dbReference>
<evidence type="ECO:0000256" key="5">
    <source>
        <dbReference type="ARBA" id="ARBA00022989"/>
    </source>
</evidence>
<protein>
    <recommendedName>
        <fullName evidence="11">Cytochrome b560 subunit of succinate dehydrogenase</fullName>
    </recommendedName>
</protein>
<dbReference type="PANTHER" id="PTHR10978:SF5">
    <property type="entry name" value="SUCCINATE DEHYDROGENASE CYTOCHROME B560 SUBUNIT, MITOCHONDRIAL"/>
    <property type="match status" value="1"/>
</dbReference>
<keyword evidence="3 8" id="KW-0812">Transmembrane</keyword>
<evidence type="ECO:0000256" key="3">
    <source>
        <dbReference type="ARBA" id="ARBA00022692"/>
    </source>
</evidence>
<feature type="transmembrane region" description="Helical" evidence="8">
    <location>
        <begin position="118"/>
        <end position="142"/>
    </location>
</feature>
<dbReference type="GO" id="GO:0016020">
    <property type="term" value="C:membrane"/>
    <property type="evidence" value="ECO:0007669"/>
    <property type="project" value="UniProtKB-SubCell"/>
</dbReference>
<dbReference type="Proteomes" id="UP000070544">
    <property type="component" value="Unassembled WGS sequence"/>
</dbReference>
<dbReference type="SUPFAM" id="SSF81343">
    <property type="entry name" value="Fumarate reductase respiratory complex transmembrane subunits"/>
    <property type="match status" value="1"/>
</dbReference>
<evidence type="ECO:0000256" key="6">
    <source>
        <dbReference type="ARBA" id="ARBA00023004"/>
    </source>
</evidence>
<comment type="subcellular location">
    <subcellularLocation>
        <location evidence="1">Membrane</location>
        <topology evidence="1">Multi-pass membrane protein</topology>
    </subcellularLocation>
</comment>
<reference evidence="9 10" key="1">
    <citation type="journal article" date="2015" name="Genome Biol. Evol.">
        <title>Phylogenomic analyses indicate that early fungi evolved digesting cell walls of algal ancestors of land plants.</title>
        <authorList>
            <person name="Chang Y."/>
            <person name="Wang S."/>
            <person name="Sekimoto S."/>
            <person name="Aerts A.L."/>
            <person name="Choi C."/>
            <person name="Clum A."/>
            <person name="LaButti K.M."/>
            <person name="Lindquist E.A."/>
            <person name="Yee Ngan C."/>
            <person name="Ohm R.A."/>
            <person name="Salamov A.A."/>
            <person name="Grigoriev I.V."/>
            <person name="Spatafora J.W."/>
            <person name="Berbee M.L."/>
        </authorList>
    </citation>
    <scope>NUCLEOTIDE SEQUENCE [LARGE SCALE GENOMIC DNA]</scope>
    <source>
        <strain evidence="9 10">JEL478</strain>
    </source>
</reference>
<dbReference type="STRING" id="1344416.A0A139AHM8"/>
<dbReference type="GO" id="GO:0006121">
    <property type="term" value="P:mitochondrial electron transport, succinate to ubiquinone"/>
    <property type="evidence" value="ECO:0007669"/>
    <property type="project" value="TreeGrafter"/>
</dbReference>
<dbReference type="EMBL" id="KQ965754">
    <property type="protein sequence ID" value="KXS16238.1"/>
    <property type="molecule type" value="Genomic_DNA"/>
</dbReference>
<dbReference type="OMA" id="CHRAHRT"/>
<dbReference type="PANTHER" id="PTHR10978">
    <property type="entry name" value="SUCCINATE DEHYDROGENASE CYTOCHROME B560 SUBUNIT"/>
    <property type="match status" value="1"/>
</dbReference>
<evidence type="ECO:0000256" key="4">
    <source>
        <dbReference type="ARBA" id="ARBA00022723"/>
    </source>
</evidence>
<name>A0A139AHM8_GONPJ</name>
<dbReference type="OrthoDB" id="588261at2759"/>
<evidence type="ECO:0008006" key="11">
    <source>
        <dbReference type="Google" id="ProtNLM"/>
    </source>
</evidence>
<organism evidence="9 10">
    <name type="scientific">Gonapodya prolifera (strain JEL478)</name>
    <name type="common">Monoblepharis prolifera</name>
    <dbReference type="NCBI Taxonomy" id="1344416"/>
    <lineage>
        <taxon>Eukaryota</taxon>
        <taxon>Fungi</taxon>
        <taxon>Fungi incertae sedis</taxon>
        <taxon>Chytridiomycota</taxon>
        <taxon>Chytridiomycota incertae sedis</taxon>
        <taxon>Monoblepharidomycetes</taxon>
        <taxon>Monoblepharidales</taxon>
        <taxon>Gonapodyaceae</taxon>
        <taxon>Gonapodya</taxon>
    </lineage>
</organism>
<dbReference type="AlphaFoldDB" id="A0A139AHM8"/>
<dbReference type="GO" id="GO:0005739">
    <property type="term" value="C:mitochondrion"/>
    <property type="evidence" value="ECO:0007669"/>
    <property type="project" value="GOC"/>
</dbReference>
<dbReference type="GO" id="GO:0009055">
    <property type="term" value="F:electron transfer activity"/>
    <property type="evidence" value="ECO:0007669"/>
    <property type="project" value="InterPro"/>
</dbReference>
<keyword evidence="6" id="KW-0408">Iron</keyword>
<keyword evidence="7 8" id="KW-0472">Membrane</keyword>
<keyword evidence="2" id="KW-0349">Heme</keyword>
<evidence type="ECO:0000256" key="1">
    <source>
        <dbReference type="ARBA" id="ARBA00004141"/>
    </source>
</evidence>
<dbReference type="GO" id="GO:0006099">
    <property type="term" value="P:tricarboxylic acid cycle"/>
    <property type="evidence" value="ECO:0007669"/>
    <property type="project" value="InterPro"/>
</dbReference>
<evidence type="ECO:0000256" key="2">
    <source>
        <dbReference type="ARBA" id="ARBA00022617"/>
    </source>
</evidence>
<keyword evidence="10" id="KW-1185">Reference proteome</keyword>